<gene>
    <name evidence="2" type="ORF">JK358_24905</name>
</gene>
<evidence type="ECO:0000313" key="3">
    <source>
        <dbReference type="Proteomes" id="UP000602198"/>
    </source>
</evidence>
<feature type="chain" id="PRO_5047092999" evidence="1">
    <location>
        <begin position="26"/>
        <end position="207"/>
    </location>
</feature>
<organism evidence="2 3">
    <name type="scientific">Nocardia acididurans</name>
    <dbReference type="NCBI Taxonomy" id="2802282"/>
    <lineage>
        <taxon>Bacteria</taxon>
        <taxon>Bacillati</taxon>
        <taxon>Actinomycetota</taxon>
        <taxon>Actinomycetes</taxon>
        <taxon>Mycobacteriales</taxon>
        <taxon>Nocardiaceae</taxon>
        <taxon>Nocardia</taxon>
    </lineage>
</organism>
<evidence type="ECO:0000256" key="1">
    <source>
        <dbReference type="SAM" id="SignalP"/>
    </source>
</evidence>
<keyword evidence="1" id="KW-0732">Signal</keyword>
<feature type="signal peptide" evidence="1">
    <location>
        <begin position="1"/>
        <end position="25"/>
    </location>
</feature>
<protein>
    <submittedName>
        <fullName evidence="2">DUF2771 domain-containing protein</fullName>
    </submittedName>
</protein>
<accession>A0ABS1MEN2</accession>
<name>A0ABS1MEN2_9NOCA</name>
<dbReference type="EMBL" id="JAERRJ010000009">
    <property type="protein sequence ID" value="MBL1077648.1"/>
    <property type="molecule type" value="Genomic_DNA"/>
</dbReference>
<dbReference type="Proteomes" id="UP000602198">
    <property type="component" value="Unassembled WGS sequence"/>
</dbReference>
<dbReference type="Pfam" id="PF10969">
    <property type="entry name" value="DUF2771"/>
    <property type="match status" value="1"/>
</dbReference>
<dbReference type="InterPro" id="IPR024495">
    <property type="entry name" value="DUF2771"/>
</dbReference>
<proteinExistence type="predicted"/>
<comment type="caution">
    <text evidence="2">The sequence shown here is derived from an EMBL/GenBank/DDBJ whole genome shotgun (WGS) entry which is preliminary data.</text>
</comment>
<keyword evidence="3" id="KW-1185">Reference proteome</keyword>
<dbReference type="RefSeq" id="WP_201951187.1">
    <property type="nucleotide sequence ID" value="NZ_JAERRJ010000009.1"/>
</dbReference>
<evidence type="ECO:0000313" key="2">
    <source>
        <dbReference type="EMBL" id="MBL1077648.1"/>
    </source>
</evidence>
<reference evidence="2 3" key="1">
    <citation type="submission" date="2021-01" db="EMBL/GenBank/DDBJ databases">
        <title>WGS of actinomycetes isolated from Thailand.</title>
        <authorList>
            <person name="Thawai C."/>
        </authorList>
    </citation>
    <scope>NUCLEOTIDE SEQUENCE [LARGE SCALE GENOMIC DNA]</scope>
    <source>
        <strain evidence="2 3">LPG 2</strain>
    </source>
</reference>
<sequence length="207" mass="22306">MSTPNARTIAALAGAALLVFVAAVAAVVALAVRDAPEHEPDITAYAYGRSVVVEPYMYCNTRMQDCLVLPADIAAEQLPDGVVCSEGTECRTGTSAELNIPGGYPLQLSLPKQVVNAPWLLTAVYQTPDGRLVRQQFTKSDFETEHRELSWTGFKTVKKSPSAIRIPSLQELPLVGVELDLPILARDMATGEEGYIPHAAWSVRVAA</sequence>